<keyword evidence="3" id="KW-1185">Reference proteome</keyword>
<dbReference type="Gene3D" id="2.130.10.10">
    <property type="entry name" value="YVTN repeat-like/Quinoprotein amine dehydrogenase"/>
    <property type="match status" value="2"/>
</dbReference>
<dbReference type="OrthoDB" id="3625478at2759"/>
<proteinExistence type="predicted"/>
<evidence type="ECO:0000256" key="1">
    <source>
        <dbReference type="SAM" id="SignalP"/>
    </source>
</evidence>
<sequence length="364" mass="39349">MRAVAALLLLPAVLAAGVSSPQPLSPFSFYNLSTPLSGPCDICTGPDGALWVQNILVDKIARVDPATGDVEEYSIPYTSPPLNASLLSGFTGGRTASACAIRPGNDGNIYAVSGIRNQFLRINVTTRKIDVFTPTPYNPLGDVQPFNDLIACPNGMFFSQTTANVISHFNYASEIFTTYLLPTPLSAALGMIYFKDYLWFAELLGNKIGRLDPNDSSITEYPLTLSLLGPAVFRAALSNPDRVCFTAFLAGANGCLNINTGEIEVYPNTGLLPELSLPSENAKDEREGYEDIIYYSTATQNYINILNATSGEIFNIDEPDTLLAEPLSLPIYLDIGINYGPGDAVWFTQATENRVGRYCLGMSC</sequence>
<dbReference type="PANTHER" id="PTHR40274">
    <property type="entry name" value="VIRGINIAMYCIN B LYASE"/>
    <property type="match status" value="1"/>
</dbReference>
<keyword evidence="1" id="KW-0732">Signal</keyword>
<organism evidence="2 3">
    <name type="scientific">Gymnopus androsaceus JB14</name>
    <dbReference type="NCBI Taxonomy" id="1447944"/>
    <lineage>
        <taxon>Eukaryota</taxon>
        <taxon>Fungi</taxon>
        <taxon>Dikarya</taxon>
        <taxon>Basidiomycota</taxon>
        <taxon>Agaricomycotina</taxon>
        <taxon>Agaricomycetes</taxon>
        <taxon>Agaricomycetidae</taxon>
        <taxon>Agaricales</taxon>
        <taxon>Marasmiineae</taxon>
        <taxon>Omphalotaceae</taxon>
        <taxon>Gymnopus</taxon>
    </lineage>
</organism>
<protein>
    <recommendedName>
        <fullName evidence="4">NHL repeat-containing protein</fullName>
    </recommendedName>
</protein>
<dbReference type="Proteomes" id="UP000799118">
    <property type="component" value="Unassembled WGS sequence"/>
</dbReference>
<evidence type="ECO:0000313" key="2">
    <source>
        <dbReference type="EMBL" id="KAE9403715.1"/>
    </source>
</evidence>
<evidence type="ECO:0008006" key="4">
    <source>
        <dbReference type="Google" id="ProtNLM"/>
    </source>
</evidence>
<evidence type="ECO:0000313" key="3">
    <source>
        <dbReference type="Proteomes" id="UP000799118"/>
    </source>
</evidence>
<dbReference type="SUPFAM" id="SSF63829">
    <property type="entry name" value="Calcium-dependent phosphotriesterase"/>
    <property type="match status" value="1"/>
</dbReference>
<dbReference type="PANTHER" id="PTHR40274:SF3">
    <property type="entry name" value="VIRGINIAMYCIN B LYASE"/>
    <property type="match status" value="1"/>
</dbReference>
<dbReference type="InterPro" id="IPR051344">
    <property type="entry name" value="Vgb"/>
</dbReference>
<gene>
    <name evidence="2" type="ORF">BT96DRAFT_814482</name>
</gene>
<dbReference type="InterPro" id="IPR015943">
    <property type="entry name" value="WD40/YVTN_repeat-like_dom_sf"/>
</dbReference>
<dbReference type="EMBL" id="ML769422">
    <property type="protein sequence ID" value="KAE9403715.1"/>
    <property type="molecule type" value="Genomic_DNA"/>
</dbReference>
<feature type="signal peptide" evidence="1">
    <location>
        <begin position="1"/>
        <end position="15"/>
    </location>
</feature>
<dbReference type="AlphaFoldDB" id="A0A6A4I4K5"/>
<reference evidence="2" key="1">
    <citation type="journal article" date="2019" name="Environ. Microbiol.">
        <title>Fungal ecological strategies reflected in gene transcription - a case study of two litter decomposers.</title>
        <authorList>
            <person name="Barbi F."/>
            <person name="Kohler A."/>
            <person name="Barry K."/>
            <person name="Baskaran P."/>
            <person name="Daum C."/>
            <person name="Fauchery L."/>
            <person name="Ihrmark K."/>
            <person name="Kuo A."/>
            <person name="LaButti K."/>
            <person name="Lipzen A."/>
            <person name="Morin E."/>
            <person name="Grigoriev I.V."/>
            <person name="Henrissat B."/>
            <person name="Lindahl B."/>
            <person name="Martin F."/>
        </authorList>
    </citation>
    <scope>NUCLEOTIDE SEQUENCE</scope>
    <source>
        <strain evidence="2">JB14</strain>
    </source>
</reference>
<name>A0A6A4I4K5_9AGAR</name>
<accession>A0A6A4I4K5</accession>
<feature type="chain" id="PRO_5025647463" description="NHL repeat-containing protein" evidence="1">
    <location>
        <begin position="16"/>
        <end position="364"/>
    </location>
</feature>